<feature type="domain" description="Alpha/beta hydrolase fold-3" evidence="3">
    <location>
        <begin position="82"/>
        <end position="288"/>
    </location>
</feature>
<proteinExistence type="predicted"/>
<dbReference type="InterPro" id="IPR029058">
    <property type="entry name" value="AB_hydrolase_fold"/>
</dbReference>
<dbReference type="Proteomes" id="UP000243250">
    <property type="component" value="Unassembled WGS sequence"/>
</dbReference>
<evidence type="ECO:0000313" key="4">
    <source>
        <dbReference type="EMBL" id="SFR55436.1"/>
    </source>
</evidence>
<accession>A0A1I6HLX6</accession>
<dbReference type="PANTHER" id="PTHR48081">
    <property type="entry name" value="AB HYDROLASE SUPERFAMILY PROTEIN C4A8.06C"/>
    <property type="match status" value="1"/>
</dbReference>
<gene>
    <name evidence="4" type="ORF">SAMN04488124_2382</name>
</gene>
<dbReference type="GO" id="GO:0016787">
    <property type="term" value="F:hydrolase activity"/>
    <property type="evidence" value="ECO:0007669"/>
    <property type="project" value="UniProtKB-KW"/>
</dbReference>
<reference evidence="5" key="1">
    <citation type="submission" date="2016-10" db="EMBL/GenBank/DDBJ databases">
        <authorList>
            <person name="Varghese N."/>
            <person name="Submissions S."/>
        </authorList>
    </citation>
    <scope>NUCLEOTIDE SEQUENCE [LARGE SCALE GENOMIC DNA]</scope>
    <source>
        <strain evidence="5">CGMCC 1.8711</strain>
    </source>
</reference>
<evidence type="ECO:0000256" key="1">
    <source>
        <dbReference type="ARBA" id="ARBA00022801"/>
    </source>
</evidence>
<dbReference type="InterPro" id="IPR050300">
    <property type="entry name" value="GDXG_lipolytic_enzyme"/>
</dbReference>
<evidence type="ECO:0000256" key="2">
    <source>
        <dbReference type="SAM" id="MobiDB-lite"/>
    </source>
</evidence>
<feature type="compositionally biased region" description="Basic residues" evidence="2">
    <location>
        <begin position="283"/>
        <end position="303"/>
    </location>
</feature>
<dbReference type="Pfam" id="PF07859">
    <property type="entry name" value="Abhydrolase_3"/>
    <property type="match status" value="1"/>
</dbReference>
<dbReference type="InterPro" id="IPR013094">
    <property type="entry name" value="AB_hydrolase_3"/>
</dbReference>
<feature type="compositionally biased region" description="Basic and acidic residues" evidence="2">
    <location>
        <begin position="358"/>
        <end position="369"/>
    </location>
</feature>
<keyword evidence="1" id="KW-0378">Hydrolase</keyword>
<organism evidence="4 5">
    <name type="scientific">Halogeometricum limi</name>
    <dbReference type="NCBI Taxonomy" id="555875"/>
    <lineage>
        <taxon>Archaea</taxon>
        <taxon>Methanobacteriati</taxon>
        <taxon>Methanobacteriota</taxon>
        <taxon>Stenosarchaea group</taxon>
        <taxon>Halobacteria</taxon>
        <taxon>Halobacteriales</taxon>
        <taxon>Haloferacaceae</taxon>
        <taxon>Halogeometricum</taxon>
    </lineage>
</organism>
<dbReference type="SUPFAM" id="SSF53474">
    <property type="entry name" value="alpha/beta-Hydrolases"/>
    <property type="match status" value="1"/>
</dbReference>
<dbReference type="STRING" id="555875.SAMN04488124_2382"/>
<feature type="region of interest" description="Disordered" evidence="2">
    <location>
        <begin position="271"/>
        <end position="369"/>
    </location>
</feature>
<dbReference type="Gene3D" id="3.40.50.1820">
    <property type="entry name" value="alpha/beta hydrolase"/>
    <property type="match status" value="1"/>
</dbReference>
<name>A0A1I6HLX6_9EURY</name>
<keyword evidence="5" id="KW-1185">Reference proteome</keyword>
<dbReference type="PANTHER" id="PTHR48081:SF8">
    <property type="entry name" value="ALPHA_BETA HYDROLASE FOLD-3 DOMAIN-CONTAINING PROTEIN-RELATED"/>
    <property type="match status" value="1"/>
</dbReference>
<dbReference type="AlphaFoldDB" id="A0A1I6HLX6"/>
<protein>
    <submittedName>
        <fullName evidence="4">Acetyl esterase</fullName>
    </submittedName>
</protein>
<evidence type="ECO:0000313" key="5">
    <source>
        <dbReference type="Proteomes" id="UP000243250"/>
    </source>
</evidence>
<feature type="compositionally biased region" description="Low complexity" evidence="2">
    <location>
        <begin position="339"/>
        <end position="356"/>
    </location>
</feature>
<sequence length="369" mass="39736">MERRAPEPDPQVAAVVEAFEAEGVPPWHSLSVESARTVEDEAFAATDPPWVERVREMAIPGPHGEIPIRTYHPEPTETRGVLVFYHGGGWTLGTLDSIDGVCRRLAVRSGRLVVSVDYRLAPDHPFPEPLDDAFAAFEWVCEHGDSLGGDVENVVVGGTSAGGNLAAGVALRAAAGVDGAGANGDEDGGDGNEGPEPAGQLLLYPVLSQTFDADSYEENADGPLLTREDMKWFREQYLRSPVDRRSPFAAPLLADDELLESVAPACVVTAGFDPLRDGGVRPASRRRRALRRASPGGRRRRRPSTLPGDGPRVLESHRRGGRGGRSVRPDGRAGGRVLRASSPTPRAPTARTPPTTGRRRDGARPRRRR</sequence>
<dbReference type="EMBL" id="FOYS01000003">
    <property type="protein sequence ID" value="SFR55436.1"/>
    <property type="molecule type" value="Genomic_DNA"/>
</dbReference>
<evidence type="ECO:0000259" key="3">
    <source>
        <dbReference type="Pfam" id="PF07859"/>
    </source>
</evidence>